<name>A0A6I5A1Z0_9BACI</name>
<evidence type="ECO:0000256" key="5">
    <source>
        <dbReference type="ARBA" id="ARBA00022692"/>
    </source>
</evidence>
<dbReference type="EMBL" id="WMEQ01000011">
    <property type="protein sequence ID" value="MYL34750.1"/>
    <property type="molecule type" value="Genomic_DNA"/>
</dbReference>
<dbReference type="GO" id="GO:0009103">
    <property type="term" value="P:lipopolysaccharide biosynthetic process"/>
    <property type="evidence" value="ECO:0007669"/>
    <property type="project" value="UniProtKB-ARBA"/>
</dbReference>
<feature type="transmembrane region" description="Helical" evidence="8">
    <location>
        <begin position="165"/>
        <end position="193"/>
    </location>
</feature>
<protein>
    <recommendedName>
        <fullName evidence="9">Glycosyltransferase RgtA/B/C/D-like domain-containing protein</fullName>
    </recommendedName>
</protein>
<gene>
    <name evidence="10" type="ORF">GLW05_14230</name>
</gene>
<feature type="domain" description="Glycosyltransferase RgtA/B/C/D-like" evidence="9">
    <location>
        <begin position="64"/>
        <end position="223"/>
    </location>
</feature>
<feature type="transmembrane region" description="Helical" evidence="8">
    <location>
        <begin position="12"/>
        <end position="34"/>
    </location>
</feature>
<keyword evidence="3" id="KW-0328">Glycosyltransferase</keyword>
<dbReference type="RefSeq" id="WP_160847055.1">
    <property type="nucleotide sequence ID" value="NZ_WMEQ01000011.1"/>
</dbReference>
<evidence type="ECO:0000256" key="8">
    <source>
        <dbReference type="SAM" id="Phobius"/>
    </source>
</evidence>
<reference evidence="10 11" key="1">
    <citation type="submission" date="2019-11" db="EMBL/GenBank/DDBJ databases">
        <title>Genome sequences of 17 halophilic strains isolated from different environments.</title>
        <authorList>
            <person name="Furrow R.E."/>
        </authorList>
    </citation>
    <scope>NUCLEOTIDE SEQUENCE [LARGE SCALE GENOMIC DNA]</scope>
    <source>
        <strain evidence="10 11">22514_16_FS</strain>
    </source>
</reference>
<feature type="transmembrane region" description="Helical" evidence="8">
    <location>
        <begin position="205"/>
        <end position="229"/>
    </location>
</feature>
<keyword evidence="2" id="KW-1003">Cell membrane</keyword>
<keyword evidence="6 8" id="KW-1133">Transmembrane helix</keyword>
<dbReference type="GO" id="GO:0016763">
    <property type="term" value="F:pentosyltransferase activity"/>
    <property type="evidence" value="ECO:0007669"/>
    <property type="project" value="TreeGrafter"/>
</dbReference>
<dbReference type="OrthoDB" id="244199at2"/>
<feature type="transmembrane region" description="Helical" evidence="8">
    <location>
        <begin position="136"/>
        <end position="153"/>
    </location>
</feature>
<evidence type="ECO:0000256" key="2">
    <source>
        <dbReference type="ARBA" id="ARBA00022475"/>
    </source>
</evidence>
<dbReference type="InterPro" id="IPR038731">
    <property type="entry name" value="RgtA/B/C-like"/>
</dbReference>
<accession>A0A6I5A1Z0</accession>
<dbReference type="AlphaFoldDB" id="A0A6I5A1Z0"/>
<feature type="transmembrane region" description="Helical" evidence="8">
    <location>
        <begin position="353"/>
        <end position="371"/>
    </location>
</feature>
<dbReference type="GO" id="GO:0005886">
    <property type="term" value="C:plasma membrane"/>
    <property type="evidence" value="ECO:0007669"/>
    <property type="project" value="UniProtKB-SubCell"/>
</dbReference>
<sequence length="494" mass="57974">MQLVRNKNKQRHMLFAWGFFLAIISYTYLFRIFYISPYARSWDQVDFALGVTAFDLYSMQPHFPGYPYFILGGMLTHNVVENPVYALSIFNIVLTYTSIIPMYFLFKRKHSTVMTLLFVALVHSMSYMWVMSTEPMSEAAAVAILWWYVWSLYKASENPKSNWIILPLILFSLLMGVRLSYLPFGIGIVLLWGGQRKHFQTKTTYLMFICSQGLFAIAFQLIWIIGLILSTGSISTFVELAFGFVAGHFTEWGGAVTADTMPLWVRMYNLLFHNLLWSALFTKSWIIAMLYVVLFFNLILYHIRNYKKIDKQNSWVFLLSVMYFIWVLFAQNIDKPRHVLPLLSLGVYLSTGYMKGKGTFITVIISIFLIFSQTWRGHILVTEKTENPPAVYQLTSYLSQVDKPFTVYTWEESRVMEYLDVDYSHKKIFTYEYFQTDLSYKENKRILLTDQVVDGFEMQGYEIQDNIKKVAEFHSNELFDPVYGDIYLYEWNSN</sequence>
<evidence type="ECO:0000259" key="9">
    <source>
        <dbReference type="Pfam" id="PF13231"/>
    </source>
</evidence>
<feature type="transmembrane region" description="Helical" evidence="8">
    <location>
        <begin position="84"/>
        <end position="106"/>
    </location>
</feature>
<proteinExistence type="predicted"/>
<dbReference type="PANTHER" id="PTHR33908:SF11">
    <property type="entry name" value="MEMBRANE PROTEIN"/>
    <property type="match status" value="1"/>
</dbReference>
<comment type="subcellular location">
    <subcellularLocation>
        <location evidence="1">Cell membrane</location>
        <topology evidence="1">Multi-pass membrane protein</topology>
    </subcellularLocation>
</comment>
<keyword evidence="4" id="KW-0808">Transferase</keyword>
<keyword evidence="7 8" id="KW-0472">Membrane</keyword>
<evidence type="ECO:0000256" key="3">
    <source>
        <dbReference type="ARBA" id="ARBA00022676"/>
    </source>
</evidence>
<evidence type="ECO:0000256" key="1">
    <source>
        <dbReference type="ARBA" id="ARBA00004651"/>
    </source>
</evidence>
<dbReference type="Proteomes" id="UP000468638">
    <property type="component" value="Unassembled WGS sequence"/>
</dbReference>
<comment type="caution">
    <text evidence="10">The sequence shown here is derived from an EMBL/GenBank/DDBJ whole genome shotgun (WGS) entry which is preliminary data.</text>
</comment>
<organism evidence="10 11">
    <name type="scientific">Pontibacillus yanchengensis</name>
    <dbReference type="NCBI Taxonomy" id="462910"/>
    <lineage>
        <taxon>Bacteria</taxon>
        <taxon>Bacillati</taxon>
        <taxon>Bacillota</taxon>
        <taxon>Bacilli</taxon>
        <taxon>Bacillales</taxon>
        <taxon>Bacillaceae</taxon>
        <taxon>Pontibacillus</taxon>
    </lineage>
</organism>
<evidence type="ECO:0000313" key="10">
    <source>
        <dbReference type="EMBL" id="MYL34750.1"/>
    </source>
</evidence>
<feature type="transmembrane region" description="Helical" evidence="8">
    <location>
        <begin position="315"/>
        <end position="333"/>
    </location>
</feature>
<evidence type="ECO:0000256" key="6">
    <source>
        <dbReference type="ARBA" id="ARBA00022989"/>
    </source>
</evidence>
<dbReference type="Pfam" id="PF13231">
    <property type="entry name" value="PMT_2"/>
    <property type="match status" value="1"/>
</dbReference>
<evidence type="ECO:0000256" key="4">
    <source>
        <dbReference type="ARBA" id="ARBA00022679"/>
    </source>
</evidence>
<evidence type="ECO:0000256" key="7">
    <source>
        <dbReference type="ARBA" id="ARBA00023136"/>
    </source>
</evidence>
<dbReference type="PANTHER" id="PTHR33908">
    <property type="entry name" value="MANNOSYLTRANSFERASE YKCB-RELATED"/>
    <property type="match status" value="1"/>
</dbReference>
<evidence type="ECO:0000313" key="11">
    <source>
        <dbReference type="Proteomes" id="UP000468638"/>
    </source>
</evidence>
<feature type="transmembrane region" description="Helical" evidence="8">
    <location>
        <begin position="285"/>
        <end position="303"/>
    </location>
</feature>
<keyword evidence="5 8" id="KW-0812">Transmembrane</keyword>
<dbReference type="InterPro" id="IPR050297">
    <property type="entry name" value="LipidA_mod_glycosyltrf_83"/>
</dbReference>